<evidence type="ECO:0000313" key="8">
    <source>
        <dbReference type="Proteomes" id="UP001150925"/>
    </source>
</evidence>
<dbReference type="PANTHER" id="PTHR47849">
    <property type="entry name" value="CHITIN-BINDING LECTIN 1"/>
    <property type="match status" value="1"/>
</dbReference>
<evidence type="ECO:0000313" key="7">
    <source>
        <dbReference type="EMBL" id="KAJ1967644.1"/>
    </source>
</evidence>
<evidence type="ECO:0000256" key="1">
    <source>
        <dbReference type="ARBA" id="ARBA00022669"/>
    </source>
</evidence>
<name>A0A9W8AXA5_9FUNG</name>
<feature type="domain" description="Chitin-binding type-1" evidence="6">
    <location>
        <begin position="22"/>
        <end position="61"/>
    </location>
</feature>
<feature type="disulfide bond" evidence="3">
    <location>
        <begin position="147"/>
        <end position="161"/>
    </location>
</feature>
<gene>
    <name evidence="7" type="ORF">IWQ62_001728</name>
</gene>
<dbReference type="SUPFAM" id="SSF57016">
    <property type="entry name" value="Plant lectins/antimicrobial peptides"/>
    <property type="match status" value="3"/>
</dbReference>
<dbReference type="PROSITE" id="PS00026">
    <property type="entry name" value="CHIT_BIND_I_1"/>
    <property type="match status" value="2"/>
</dbReference>
<dbReference type="FunFam" id="3.30.60.10:FF:000006">
    <property type="entry name" value="Agglutinin isolectin 1"/>
    <property type="match status" value="2"/>
</dbReference>
<sequence length="171" mass="17384">MFRKLAIAAVFLLGTASFAAAQGQCNVNTPCPDNLCCSQYGYCGVGPEFCGTGCQNGPCDGNQGKCSTTVPCADATHCCSKYGYCGVGAEFCGAGCQNGPCEGSTTTTSATETSTATTTSGTDPTPTNPPNDDRTCDENTACHPGDCCSQFNFCGNTAEHCGEGCKHGPCL</sequence>
<dbReference type="InterPro" id="IPR018371">
    <property type="entry name" value="Chitin-binding_1_CS"/>
</dbReference>
<evidence type="ECO:0000259" key="6">
    <source>
        <dbReference type="PROSITE" id="PS50941"/>
    </source>
</evidence>
<feature type="disulfide bond" evidence="3">
    <location>
        <begin position="78"/>
        <end position="92"/>
    </location>
</feature>
<feature type="disulfide bond" evidence="3">
    <location>
        <begin position="31"/>
        <end position="43"/>
    </location>
</feature>
<feature type="compositionally biased region" description="Low complexity" evidence="4">
    <location>
        <begin position="105"/>
        <end position="125"/>
    </location>
</feature>
<reference evidence="7" key="1">
    <citation type="submission" date="2022-07" db="EMBL/GenBank/DDBJ databases">
        <title>Phylogenomic reconstructions and comparative analyses of Kickxellomycotina fungi.</title>
        <authorList>
            <person name="Reynolds N.K."/>
            <person name="Stajich J.E."/>
            <person name="Barry K."/>
            <person name="Grigoriev I.V."/>
            <person name="Crous P."/>
            <person name="Smith M.E."/>
        </authorList>
    </citation>
    <scope>NUCLEOTIDE SEQUENCE</scope>
    <source>
        <strain evidence="7">RSA 1196</strain>
    </source>
</reference>
<feature type="disulfide bond" evidence="3">
    <location>
        <begin position="36"/>
        <end position="50"/>
    </location>
</feature>
<evidence type="ECO:0000256" key="4">
    <source>
        <dbReference type="SAM" id="MobiDB-lite"/>
    </source>
</evidence>
<keyword evidence="8" id="KW-1185">Reference proteome</keyword>
<dbReference type="PANTHER" id="PTHR47849:SF8">
    <property type="entry name" value="LECTIN"/>
    <property type="match status" value="1"/>
</dbReference>
<feature type="domain" description="Chitin-binding type-1" evidence="6">
    <location>
        <begin position="63"/>
        <end position="103"/>
    </location>
</feature>
<keyword evidence="5" id="KW-0732">Signal</keyword>
<keyword evidence="2 3" id="KW-1015">Disulfide bond</keyword>
<dbReference type="Gene3D" id="3.30.60.10">
    <property type="entry name" value="Endochitinase-like"/>
    <property type="match status" value="3"/>
</dbReference>
<comment type="caution">
    <text evidence="7">The sequence shown here is derived from an EMBL/GenBank/DDBJ whole genome shotgun (WGS) entry which is preliminary data.</text>
</comment>
<dbReference type="Pfam" id="PF00187">
    <property type="entry name" value="Chitin_bind_1"/>
    <property type="match status" value="3"/>
</dbReference>
<feature type="disulfide bond" evidence="3">
    <location>
        <begin position="142"/>
        <end position="154"/>
    </location>
</feature>
<dbReference type="InterPro" id="IPR036861">
    <property type="entry name" value="Endochitinase-like_sf"/>
</dbReference>
<dbReference type="AlphaFoldDB" id="A0A9W8AXA5"/>
<evidence type="ECO:0000256" key="5">
    <source>
        <dbReference type="SAM" id="SignalP"/>
    </source>
</evidence>
<keyword evidence="1 3" id="KW-0147">Chitin-binding</keyword>
<dbReference type="CDD" id="cd00035">
    <property type="entry name" value="ChtBD1"/>
    <property type="match status" value="1"/>
</dbReference>
<dbReference type="PRINTS" id="PR00451">
    <property type="entry name" value="CHITINBINDNG"/>
</dbReference>
<evidence type="ECO:0000256" key="2">
    <source>
        <dbReference type="ARBA" id="ARBA00023157"/>
    </source>
</evidence>
<dbReference type="Proteomes" id="UP001150925">
    <property type="component" value="Unassembled WGS sequence"/>
</dbReference>
<protein>
    <recommendedName>
        <fullName evidence="6">Chitin-binding type-1 domain-containing protein</fullName>
    </recommendedName>
</protein>
<comment type="caution">
    <text evidence="3">Lacks conserved residue(s) required for the propagation of feature annotation.</text>
</comment>
<feature type="region of interest" description="Disordered" evidence="4">
    <location>
        <begin position="105"/>
        <end position="131"/>
    </location>
</feature>
<dbReference type="SMART" id="SM00270">
    <property type="entry name" value="ChtBD1"/>
    <property type="match status" value="3"/>
</dbReference>
<accession>A0A9W8AXA5</accession>
<dbReference type="EMBL" id="JANBPY010000305">
    <property type="protein sequence ID" value="KAJ1967644.1"/>
    <property type="molecule type" value="Genomic_DNA"/>
</dbReference>
<feature type="signal peptide" evidence="5">
    <location>
        <begin position="1"/>
        <end position="21"/>
    </location>
</feature>
<proteinExistence type="predicted"/>
<dbReference type="OrthoDB" id="5598155at2759"/>
<feature type="domain" description="Chitin-binding type-1" evidence="6">
    <location>
        <begin position="133"/>
        <end position="171"/>
    </location>
</feature>
<feature type="chain" id="PRO_5040758737" description="Chitin-binding type-1 domain-containing protein" evidence="5">
    <location>
        <begin position="22"/>
        <end position="171"/>
    </location>
</feature>
<evidence type="ECO:0000256" key="3">
    <source>
        <dbReference type="PROSITE-ProRule" id="PRU00261"/>
    </source>
</evidence>
<dbReference type="GO" id="GO:0008061">
    <property type="term" value="F:chitin binding"/>
    <property type="evidence" value="ECO:0007669"/>
    <property type="project" value="UniProtKB-UniRule"/>
</dbReference>
<organism evidence="7 8">
    <name type="scientific">Dispira parvispora</name>
    <dbReference type="NCBI Taxonomy" id="1520584"/>
    <lineage>
        <taxon>Eukaryota</taxon>
        <taxon>Fungi</taxon>
        <taxon>Fungi incertae sedis</taxon>
        <taxon>Zoopagomycota</taxon>
        <taxon>Kickxellomycotina</taxon>
        <taxon>Dimargaritomycetes</taxon>
        <taxon>Dimargaritales</taxon>
        <taxon>Dimargaritaceae</taxon>
        <taxon>Dispira</taxon>
    </lineage>
</organism>
<dbReference type="PROSITE" id="PS50941">
    <property type="entry name" value="CHIT_BIND_I_2"/>
    <property type="match status" value="3"/>
</dbReference>
<dbReference type="InterPro" id="IPR001002">
    <property type="entry name" value="Chitin-bd_1"/>
</dbReference>